<reference evidence="13 14" key="1">
    <citation type="submission" date="2019-09" db="EMBL/GenBank/DDBJ databases">
        <title>NBRP : Genome information of microbial organism related human and environment.</title>
        <authorList>
            <person name="Hattori M."/>
            <person name="Oshima K."/>
            <person name="Inaba H."/>
            <person name="Suda W."/>
            <person name="Sakamoto M."/>
            <person name="Iino T."/>
            <person name="Kitahara M."/>
            <person name="Oshida Y."/>
            <person name="Iida T."/>
            <person name="Kudo T."/>
            <person name="Itoh T."/>
            <person name="Ohkuma M."/>
        </authorList>
    </citation>
    <scope>NUCLEOTIDE SEQUENCE [LARGE SCALE GENOMIC DNA]</scope>
    <source>
        <strain evidence="13 14">Mie-1</strain>
    </source>
</reference>
<dbReference type="GO" id="GO:0015628">
    <property type="term" value="P:protein secretion by the type II secretion system"/>
    <property type="evidence" value="ECO:0007669"/>
    <property type="project" value="InterPro"/>
</dbReference>
<dbReference type="Pfam" id="PF07963">
    <property type="entry name" value="N_methyl"/>
    <property type="match status" value="1"/>
</dbReference>
<accession>A0A5A7MYG2</accession>
<gene>
    <name evidence="13" type="primary">gspH</name>
    <name evidence="13" type="ORF">JCM17845_07030</name>
</gene>
<feature type="transmembrane region" description="Helical" evidence="11">
    <location>
        <begin position="21"/>
        <end position="39"/>
    </location>
</feature>
<organism evidence="13 14">
    <name type="scientific">Iodidimonas gelatinilytica</name>
    <dbReference type="NCBI Taxonomy" id="1236966"/>
    <lineage>
        <taxon>Bacteria</taxon>
        <taxon>Pseudomonadati</taxon>
        <taxon>Pseudomonadota</taxon>
        <taxon>Alphaproteobacteria</taxon>
        <taxon>Iodidimonadales</taxon>
        <taxon>Iodidimonadaceae</taxon>
        <taxon>Iodidimonas</taxon>
    </lineage>
</organism>
<comment type="subcellular location">
    <subcellularLocation>
        <location evidence="1">Cell inner membrane</location>
        <topology evidence="1">Single-pass membrane protein</topology>
    </subcellularLocation>
</comment>
<keyword evidence="6 11" id="KW-0812">Transmembrane</keyword>
<proteinExistence type="inferred from homology"/>
<evidence type="ECO:0000256" key="3">
    <source>
        <dbReference type="ARBA" id="ARBA00022475"/>
    </source>
</evidence>
<evidence type="ECO:0000256" key="2">
    <source>
        <dbReference type="ARBA" id="ARBA00021549"/>
    </source>
</evidence>
<dbReference type="Proteomes" id="UP000325187">
    <property type="component" value="Unassembled WGS sequence"/>
</dbReference>
<evidence type="ECO:0000313" key="14">
    <source>
        <dbReference type="Proteomes" id="UP000325187"/>
    </source>
</evidence>
<evidence type="ECO:0000256" key="1">
    <source>
        <dbReference type="ARBA" id="ARBA00004377"/>
    </source>
</evidence>
<keyword evidence="14" id="KW-1185">Reference proteome</keyword>
<comment type="similarity">
    <text evidence="9">Belongs to the GSP H family.</text>
</comment>
<evidence type="ECO:0000256" key="7">
    <source>
        <dbReference type="ARBA" id="ARBA00022989"/>
    </source>
</evidence>
<evidence type="ECO:0000256" key="10">
    <source>
        <dbReference type="ARBA" id="ARBA00030775"/>
    </source>
</evidence>
<keyword evidence="5" id="KW-0997">Cell inner membrane</keyword>
<dbReference type="GO" id="GO:0005886">
    <property type="term" value="C:plasma membrane"/>
    <property type="evidence" value="ECO:0007669"/>
    <property type="project" value="UniProtKB-SubCell"/>
</dbReference>
<evidence type="ECO:0000256" key="6">
    <source>
        <dbReference type="ARBA" id="ARBA00022692"/>
    </source>
</evidence>
<comment type="caution">
    <text evidence="13">The sequence shown here is derived from an EMBL/GenBank/DDBJ whole genome shotgun (WGS) entry which is preliminary data.</text>
</comment>
<evidence type="ECO:0000256" key="9">
    <source>
        <dbReference type="ARBA" id="ARBA00025772"/>
    </source>
</evidence>
<dbReference type="RefSeq" id="WP_150001846.1">
    <property type="nucleotide sequence ID" value="NZ_BKCM01000003.1"/>
</dbReference>
<evidence type="ECO:0000259" key="12">
    <source>
        <dbReference type="Pfam" id="PF12019"/>
    </source>
</evidence>
<dbReference type="EMBL" id="BKCM01000003">
    <property type="protein sequence ID" value="GER00080.1"/>
    <property type="molecule type" value="Genomic_DNA"/>
</dbReference>
<protein>
    <recommendedName>
        <fullName evidence="2">Type II secretion system protein H</fullName>
    </recommendedName>
    <alternativeName>
        <fullName evidence="10">General secretion pathway protein H</fullName>
    </alternativeName>
</protein>
<dbReference type="InterPro" id="IPR022346">
    <property type="entry name" value="T2SS_GspH"/>
</dbReference>
<evidence type="ECO:0000313" key="13">
    <source>
        <dbReference type="EMBL" id="GER00080.1"/>
    </source>
</evidence>
<evidence type="ECO:0000256" key="8">
    <source>
        <dbReference type="ARBA" id="ARBA00023136"/>
    </source>
</evidence>
<evidence type="ECO:0000256" key="5">
    <source>
        <dbReference type="ARBA" id="ARBA00022519"/>
    </source>
</evidence>
<keyword evidence="4" id="KW-0488">Methylation</keyword>
<name>A0A5A7MYG2_9PROT</name>
<evidence type="ECO:0000256" key="11">
    <source>
        <dbReference type="SAM" id="Phobius"/>
    </source>
</evidence>
<dbReference type="AlphaFoldDB" id="A0A5A7MYG2"/>
<sequence length="164" mass="18348">MMHKRPYPVQRRPNGFTMIELLVVMAVMGLVIAVATPRFHHALPGLEFRHAVHNLAAAMRQTRAAAIARGATQVLVLDLDDSLYHFPNGEPQALPQGLRFENLVDVADIDRDKRQVRYVFYPDGTSPGGRVLIQMGQGTTPRSAVIEIDWLTGRVRVQEDADRV</sequence>
<dbReference type="InterPro" id="IPR012902">
    <property type="entry name" value="N_methyl_site"/>
</dbReference>
<keyword evidence="7 11" id="KW-1133">Transmembrane helix</keyword>
<evidence type="ECO:0000256" key="4">
    <source>
        <dbReference type="ARBA" id="ARBA00022481"/>
    </source>
</evidence>
<dbReference type="Gene3D" id="3.30.700.10">
    <property type="entry name" value="Glycoprotein, Type 4 Pilin"/>
    <property type="match status" value="1"/>
</dbReference>
<dbReference type="GO" id="GO:0015627">
    <property type="term" value="C:type II protein secretion system complex"/>
    <property type="evidence" value="ECO:0007669"/>
    <property type="project" value="InterPro"/>
</dbReference>
<keyword evidence="3" id="KW-1003">Cell membrane</keyword>
<dbReference type="NCBIfam" id="TIGR02532">
    <property type="entry name" value="IV_pilin_GFxxxE"/>
    <property type="match status" value="1"/>
</dbReference>
<keyword evidence="8 11" id="KW-0472">Membrane</keyword>
<dbReference type="Pfam" id="PF12019">
    <property type="entry name" value="GspH"/>
    <property type="match status" value="1"/>
</dbReference>
<dbReference type="SUPFAM" id="SSF54523">
    <property type="entry name" value="Pili subunits"/>
    <property type="match status" value="1"/>
</dbReference>
<dbReference type="InterPro" id="IPR045584">
    <property type="entry name" value="Pilin-like"/>
</dbReference>
<feature type="domain" description="General secretion pathway GspH" evidence="12">
    <location>
        <begin position="51"/>
        <end position="151"/>
    </location>
</feature>